<dbReference type="InterPro" id="IPR003615">
    <property type="entry name" value="HNH_nuc"/>
</dbReference>
<protein>
    <recommendedName>
        <fullName evidence="4">Putative HNH nuclease YajD</fullName>
    </recommendedName>
</protein>
<evidence type="ECO:0000313" key="6">
    <source>
        <dbReference type="EMBL" id="MEL3973057.1"/>
    </source>
</evidence>
<dbReference type="EMBL" id="JBBYAF010000022">
    <property type="protein sequence ID" value="MEL3973057.1"/>
    <property type="molecule type" value="Genomic_DNA"/>
</dbReference>
<organism evidence="6 7">
    <name type="scientific">Rossellomorea oryzaecorticis</name>
    <dbReference type="NCBI Taxonomy" id="1396505"/>
    <lineage>
        <taxon>Bacteria</taxon>
        <taxon>Bacillati</taxon>
        <taxon>Bacillota</taxon>
        <taxon>Bacilli</taxon>
        <taxon>Bacillales</taxon>
        <taxon>Bacillaceae</taxon>
        <taxon>Rossellomorea</taxon>
    </lineage>
</organism>
<dbReference type="CDD" id="cd00085">
    <property type="entry name" value="HNHc"/>
    <property type="match status" value="1"/>
</dbReference>
<accession>A0ABU9KC71</accession>
<evidence type="ECO:0000256" key="2">
    <source>
        <dbReference type="ARBA" id="ARBA00022801"/>
    </source>
</evidence>
<dbReference type="PANTHER" id="PTHR41286:SF1">
    <property type="entry name" value="HNH NUCLEASE YAJD-RELATED"/>
    <property type="match status" value="1"/>
</dbReference>
<dbReference type="PANTHER" id="PTHR41286">
    <property type="entry name" value="HNH NUCLEASE YAJD-RELATED"/>
    <property type="match status" value="1"/>
</dbReference>
<evidence type="ECO:0000313" key="7">
    <source>
        <dbReference type="Proteomes" id="UP001389717"/>
    </source>
</evidence>
<keyword evidence="2 6" id="KW-0378">Hydrolase</keyword>
<proteinExistence type="inferred from homology"/>
<keyword evidence="1" id="KW-0540">Nuclease</keyword>
<dbReference type="GO" id="GO:0004519">
    <property type="term" value="F:endonuclease activity"/>
    <property type="evidence" value="ECO:0007669"/>
    <property type="project" value="UniProtKB-KW"/>
</dbReference>
<feature type="domain" description="HNH nuclease" evidence="5">
    <location>
        <begin position="24"/>
        <end position="83"/>
    </location>
</feature>
<evidence type="ECO:0000256" key="4">
    <source>
        <dbReference type="ARBA" id="ARBA00040194"/>
    </source>
</evidence>
<dbReference type="RefSeq" id="WP_341983994.1">
    <property type="nucleotide sequence ID" value="NZ_JBBYAF010000022.1"/>
</dbReference>
<reference evidence="6 7" key="1">
    <citation type="submission" date="2024-04" db="EMBL/GenBank/DDBJ databases">
        <title>Bacillus oryzaecorticis sp. nov., a moderately halophilic bacterium isolated from rice husks.</title>
        <authorList>
            <person name="Zhu H.-S."/>
        </authorList>
    </citation>
    <scope>NUCLEOTIDE SEQUENCE [LARGE SCALE GENOMIC DNA]</scope>
    <source>
        <strain evidence="6 7">ZC255</strain>
    </source>
</reference>
<gene>
    <name evidence="6" type="ORF">AAEO50_12295</name>
</gene>
<comment type="caution">
    <text evidence="6">The sequence shown here is derived from an EMBL/GenBank/DDBJ whole genome shotgun (WGS) entry which is preliminary data.</text>
</comment>
<sequence>MSKFDKYKRDSKAEKFYNSKAWRKTRNIVFQRDTGLCQDCLKRDKIVSGDVVHHKVELLDGEKGWALRLDHSNLITLCHDCHNSIHKNKFVPVREDVMFDSEGNLIRR</sequence>
<name>A0ABU9KC71_9BACI</name>
<dbReference type="Gene3D" id="1.10.30.50">
    <property type="match status" value="1"/>
</dbReference>
<dbReference type="GO" id="GO:0016787">
    <property type="term" value="F:hydrolase activity"/>
    <property type="evidence" value="ECO:0007669"/>
    <property type="project" value="UniProtKB-KW"/>
</dbReference>
<dbReference type="Pfam" id="PF01844">
    <property type="entry name" value="HNH"/>
    <property type="match status" value="1"/>
</dbReference>
<evidence type="ECO:0000256" key="3">
    <source>
        <dbReference type="ARBA" id="ARBA00038412"/>
    </source>
</evidence>
<evidence type="ECO:0000256" key="1">
    <source>
        <dbReference type="ARBA" id="ARBA00022722"/>
    </source>
</evidence>
<keyword evidence="6" id="KW-0255">Endonuclease</keyword>
<keyword evidence="7" id="KW-1185">Reference proteome</keyword>
<dbReference type="InterPro" id="IPR002711">
    <property type="entry name" value="HNH"/>
</dbReference>
<dbReference type="SMART" id="SM00507">
    <property type="entry name" value="HNHc"/>
    <property type="match status" value="1"/>
</dbReference>
<comment type="similarity">
    <text evidence="3">Belongs to the HNH nuclease family.</text>
</comment>
<evidence type="ECO:0000259" key="5">
    <source>
        <dbReference type="SMART" id="SM00507"/>
    </source>
</evidence>
<dbReference type="Proteomes" id="UP001389717">
    <property type="component" value="Unassembled WGS sequence"/>
</dbReference>